<evidence type="ECO:0000313" key="2">
    <source>
        <dbReference type="EMBL" id="KAJ5362594.1"/>
    </source>
</evidence>
<feature type="region of interest" description="Disordered" evidence="1">
    <location>
        <begin position="82"/>
        <end position="106"/>
    </location>
</feature>
<feature type="compositionally biased region" description="Basic and acidic residues" evidence="1">
    <location>
        <begin position="21"/>
        <end position="31"/>
    </location>
</feature>
<protein>
    <submittedName>
        <fullName evidence="2">Uncharacterized protein</fullName>
    </submittedName>
</protein>
<reference evidence="2" key="2">
    <citation type="journal article" date="2023" name="IMA Fungus">
        <title>Comparative genomic study of the Penicillium genus elucidates a diverse pangenome and 15 lateral gene transfer events.</title>
        <authorList>
            <person name="Petersen C."/>
            <person name="Sorensen T."/>
            <person name="Nielsen M.R."/>
            <person name="Sondergaard T.E."/>
            <person name="Sorensen J.L."/>
            <person name="Fitzpatrick D.A."/>
            <person name="Frisvad J.C."/>
            <person name="Nielsen K.L."/>
        </authorList>
    </citation>
    <scope>NUCLEOTIDE SEQUENCE</scope>
    <source>
        <strain evidence="2">IBT 35675</strain>
    </source>
</reference>
<feature type="compositionally biased region" description="Basic and acidic residues" evidence="1">
    <location>
        <begin position="82"/>
        <end position="94"/>
    </location>
</feature>
<reference evidence="2" key="1">
    <citation type="submission" date="2022-12" db="EMBL/GenBank/DDBJ databases">
        <authorList>
            <person name="Petersen C."/>
        </authorList>
    </citation>
    <scope>NUCLEOTIDE SEQUENCE</scope>
    <source>
        <strain evidence="2">IBT 35675</strain>
    </source>
</reference>
<sequence>MCDKNDNPEQSAPPAPPAKPETPEADHKPEESNPEASCKGPMSTTYQGVVDHLRMKLRYGKLTEECKKDLVFMATRAENAYRKSCENAEGQRNEDDNDIGDGPNFY</sequence>
<evidence type="ECO:0000313" key="3">
    <source>
        <dbReference type="Proteomes" id="UP001148299"/>
    </source>
</evidence>
<evidence type="ECO:0000256" key="1">
    <source>
        <dbReference type="SAM" id="MobiDB-lite"/>
    </source>
</evidence>
<gene>
    <name evidence="2" type="ORF">N7541_003438</name>
</gene>
<name>A0A9W9RNR4_PENBR</name>
<keyword evidence="3" id="KW-1185">Reference proteome</keyword>
<dbReference type="AlphaFoldDB" id="A0A9W9RNR4"/>
<organism evidence="2 3">
    <name type="scientific">Penicillium brevicompactum</name>
    <dbReference type="NCBI Taxonomy" id="5074"/>
    <lineage>
        <taxon>Eukaryota</taxon>
        <taxon>Fungi</taxon>
        <taxon>Dikarya</taxon>
        <taxon>Ascomycota</taxon>
        <taxon>Pezizomycotina</taxon>
        <taxon>Eurotiomycetes</taxon>
        <taxon>Eurotiomycetidae</taxon>
        <taxon>Eurotiales</taxon>
        <taxon>Aspergillaceae</taxon>
        <taxon>Penicillium</taxon>
    </lineage>
</organism>
<feature type="region of interest" description="Disordered" evidence="1">
    <location>
        <begin position="1"/>
        <end position="44"/>
    </location>
</feature>
<accession>A0A9W9RNR4</accession>
<dbReference type="EMBL" id="JAPZBR010000002">
    <property type="protein sequence ID" value="KAJ5362594.1"/>
    <property type="molecule type" value="Genomic_DNA"/>
</dbReference>
<dbReference type="Proteomes" id="UP001148299">
    <property type="component" value="Unassembled WGS sequence"/>
</dbReference>
<feature type="compositionally biased region" description="Pro residues" evidence="1">
    <location>
        <begin position="11"/>
        <end position="20"/>
    </location>
</feature>
<proteinExistence type="predicted"/>
<comment type="caution">
    <text evidence="2">The sequence shown here is derived from an EMBL/GenBank/DDBJ whole genome shotgun (WGS) entry which is preliminary data.</text>
</comment>